<keyword evidence="1" id="KW-0460">Magnesium</keyword>
<keyword evidence="1" id="KW-0479">Metal-binding</keyword>
<dbReference type="EMBL" id="CAADFO010000107">
    <property type="protein sequence ID" value="VFK32305.1"/>
    <property type="molecule type" value="Genomic_DNA"/>
</dbReference>
<evidence type="ECO:0000256" key="1">
    <source>
        <dbReference type="PIRSR" id="PIRSR600760-2"/>
    </source>
</evidence>
<evidence type="ECO:0000313" key="4">
    <source>
        <dbReference type="EMBL" id="VFK77185.1"/>
    </source>
</evidence>
<evidence type="ECO:0000313" key="3">
    <source>
        <dbReference type="EMBL" id="VFK35286.1"/>
    </source>
</evidence>
<dbReference type="Pfam" id="PF00459">
    <property type="entry name" value="Inositol_P"/>
    <property type="match status" value="1"/>
</dbReference>
<organism evidence="4">
    <name type="scientific">Candidatus Kentrum sp. MB</name>
    <dbReference type="NCBI Taxonomy" id="2138164"/>
    <lineage>
        <taxon>Bacteria</taxon>
        <taxon>Pseudomonadati</taxon>
        <taxon>Pseudomonadota</taxon>
        <taxon>Gammaproteobacteria</taxon>
        <taxon>Candidatus Kentrum</taxon>
    </lineage>
</organism>
<sequence length="99" mass="11035">MVVNARHVKQVLVTMGSALELCLVAEGSSTHHLYPRFGPTSEWDTAAAHAIVLEAGGEVTDMGLNPLVYNRKDSLINPFFFAFWHRHHDWSAFVPEGCK</sequence>
<dbReference type="AlphaFoldDB" id="A0A451BFW1"/>
<name>A0A451BFW1_9GAMM</name>
<dbReference type="PROSITE" id="PS00630">
    <property type="entry name" value="IMP_2"/>
    <property type="match status" value="1"/>
</dbReference>
<protein>
    <submittedName>
        <fullName evidence="4">3'(2'), 5'-bisphosphate nucleotidase</fullName>
    </submittedName>
</protein>
<dbReference type="InterPro" id="IPR000760">
    <property type="entry name" value="Inositol_monophosphatase-like"/>
</dbReference>
<dbReference type="GO" id="GO:0046854">
    <property type="term" value="P:phosphatidylinositol phosphate biosynthetic process"/>
    <property type="evidence" value="ECO:0007669"/>
    <property type="project" value="InterPro"/>
</dbReference>
<dbReference type="GO" id="GO:0046872">
    <property type="term" value="F:metal ion binding"/>
    <property type="evidence" value="ECO:0007669"/>
    <property type="project" value="UniProtKB-KW"/>
</dbReference>
<accession>A0A451BFW1</accession>
<proteinExistence type="predicted"/>
<dbReference type="PANTHER" id="PTHR43028">
    <property type="entry name" value="3'(2'),5'-BISPHOSPHATE NUCLEOTIDASE 1"/>
    <property type="match status" value="1"/>
</dbReference>
<dbReference type="EMBL" id="CAADGH010000107">
    <property type="protein sequence ID" value="VFK77185.1"/>
    <property type="molecule type" value="Genomic_DNA"/>
</dbReference>
<dbReference type="PANTHER" id="PTHR43028:SF5">
    <property type="entry name" value="3'(2'),5'-BISPHOSPHATE NUCLEOTIDASE 1"/>
    <property type="match status" value="1"/>
</dbReference>
<dbReference type="Gene3D" id="3.40.190.80">
    <property type="match status" value="1"/>
</dbReference>
<feature type="binding site" evidence="1">
    <location>
        <position position="44"/>
    </location>
    <ligand>
        <name>Mg(2+)</name>
        <dbReference type="ChEBI" id="CHEBI:18420"/>
        <label>1</label>
        <note>catalytic</note>
    </ligand>
</feature>
<dbReference type="InterPro" id="IPR020550">
    <property type="entry name" value="Inositol_monophosphatase_CS"/>
</dbReference>
<dbReference type="EMBL" id="CAADFQ010000109">
    <property type="protein sequence ID" value="VFK35286.1"/>
    <property type="molecule type" value="Genomic_DNA"/>
</dbReference>
<reference evidence="4" key="1">
    <citation type="submission" date="2019-02" db="EMBL/GenBank/DDBJ databases">
        <authorList>
            <person name="Gruber-Vodicka R. H."/>
            <person name="Seah K. B. B."/>
        </authorList>
    </citation>
    <scope>NUCLEOTIDE SEQUENCE</scope>
    <source>
        <strain evidence="2">BECK_BZ197</strain>
        <strain evidence="4">BECK_BZ198</strain>
        <strain evidence="3">BECK_BZ199</strain>
    </source>
</reference>
<dbReference type="GO" id="GO:0008441">
    <property type="term" value="F:3'(2'),5'-bisphosphate nucleotidase activity"/>
    <property type="evidence" value="ECO:0007669"/>
    <property type="project" value="TreeGrafter"/>
</dbReference>
<dbReference type="GO" id="GO:0050427">
    <property type="term" value="P:3'-phosphoadenosine 5'-phosphosulfate metabolic process"/>
    <property type="evidence" value="ECO:0007669"/>
    <property type="project" value="TreeGrafter"/>
</dbReference>
<comment type="cofactor">
    <cofactor evidence="1">
        <name>Mg(2+)</name>
        <dbReference type="ChEBI" id="CHEBI:18420"/>
    </cofactor>
</comment>
<gene>
    <name evidence="2" type="ORF">BECKMB1821G_GA0114241_110710</name>
    <name evidence="4" type="ORF">BECKMB1821H_GA0114242_110710</name>
    <name evidence="3" type="ORF">BECKMB1821I_GA0114274_110910</name>
</gene>
<dbReference type="GO" id="GO:0000103">
    <property type="term" value="P:sulfate assimilation"/>
    <property type="evidence" value="ECO:0007669"/>
    <property type="project" value="TreeGrafter"/>
</dbReference>
<evidence type="ECO:0000313" key="2">
    <source>
        <dbReference type="EMBL" id="VFK32305.1"/>
    </source>
</evidence>
<dbReference type="InterPro" id="IPR050725">
    <property type="entry name" value="CysQ/Inositol_MonoPase"/>
</dbReference>
<dbReference type="SUPFAM" id="SSF56655">
    <property type="entry name" value="Carbohydrate phosphatase"/>
    <property type="match status" value="1"/>
</dbReference>